<name>A0ACB9S3X0_9MYRT</name>
<accession>A0ACB9S3X0</accession>
<dbReference type="Proteomes" id="UP001057402">
    <property type="component" value="Chromosome 2"/>
</dbReference>
<organism evidence="1 2">
    <name type="scientific">Melastoma candidum</name>
    <dbReference type="NCBI Taxonomy" id="119954"/>
    <lineage>
        <taxon>Eukaryota</taxon>
        <taxon>Viridiplantae</taxon>
        <taxon>Streptophyta</taxon>
        <taxon>Embryophyta</taxon>
        <taxon>Tracheophyta</taxon>
        <taxon>Spermatophyta</taxon>
        <taxon>Magnoliopsida</taxon>
        <taxon>eudicotyledons</taxon>
        <taxon>Gunneridae</taxon>
        <taxon>Pentapetalae</taxon>
        <taxon>rosids</taxon>
        <taxon>malvids</taxon>
        <taxon>Myrtales</taxon>
        <taxon>Melastomataceae</taxon>
        <taxon>Melastomatoideae</taxon>
        <taxon>Melastomateae</taxon>
        <taxon>Melastoma</taxon>
    </lineage>
</organism>
<evidence type="ECO:0000313" key="1">
    <source>
        <dbReference type="EMBL" id="KAI4384318.1"/>
    </source>
</evidence>
<comment type="caution">
    <text evidence="1">The sequence shown here is derived from an EMBL/GenBank/DDBJ whole genome shotgun (WGS) entry which is preliminary data.</text>
</comment>
<sequence length="490" mass="53577">MAGEEEQKQRLLPKKNKDYYDGCPGCKLERTKEMNPGLPVKLLVSMWIVVLVAALPISSLFPFLYFMIRDFHIAEQEEDIGFYAGYVGCAFMLGRVLTSVPWGIAADRYGRKPIIIFGTISVVVFNTLFGLSVNFWMAVATRFLLGSMNGLLGPIKAYASELFRLEYQALGISTISTAWGIGLIIGPAVGGFLAQPAEKYPSIFSKDSLFGRFPYFLPCLVISSFAAVVSVACFWLPETLHKHPVSEKVEDAPYEHLETASLDSIVEETVQENTSAKAPKKSLLRNWPLMSSIIVYCVFSLHDMAYSEIFSLWAVSPRRLGGLSYTTKDVGSVLSISGFGLLVFQTCLYPYVERLLGPILVTRICGVLSIPLLASYPFIGMLSGFSLSVLLNCASVTKNVLAISIVTCLFIIQNRAVEQDQRGAANGIAMTTMSLFKAVGPAAGGALFSWAQKRQDAALLPGVGMIFFMLNGVEAIAVLMTFRPFLVTAG</sequence>
<gene>
    <name evidence="1" type="ORF">MLD38_002489</name>
</gene>
<dbReference type="EMBL" id="CM042881">
    <property type="protein sequence ID" value="KAI4384318.1"/>
    <property type="molecule type" value="Genomic_DNA"/>
</dbReference>
<protein>
    <submittedName>
        <fullName evidence="1">Uncharacterized protein</fullName>
    </submittedName>
</protein>
<reference evidence="2" key="1">
    <citation type="journal article" date="2023" name="Front. Plant Sci.">
        <title>Chromosomal-level genome assembly of Melastoma candidum provides insights into trichome evolution.</title>
        <authorList>
            <person name="Zhong Y."/>
            <person name="Wu W."/>
            <person name="Sun C."/>
            <person name="Zou P."/>
            <person name="Liu Y."/>
            <person name="Dai S."/>
            <person name="Zhou R."/>
        </authorList>
    </citation>
    <scope>NUCLEOTIDE SEQUENCE [LARGE SCALE GENOMIC DNA]</scope>
</reference>
<keyword evidence="2" id="KW-1185">Reference proteome</keyword>
<evidence type="ECO:0000313" key="2">
    <source>
        <dbReference type="Proteomes" id="UP001057402"/>
    </source>
</evidence>
<proteinExistence type="predicted"/>